<dbReference type="HOGENOM" id="CLU_2926566_0_0_1"/>
<dbReference type="Gramene" id="OMERI02G19980.3">
    <property type="protein sequence ID" value="OMERI02G19980.3"/>
    <property type="gene ID" value="OMERI02G19980"/>
</dbReference>
<dbReference type="EnsemblPlants" id="OMERI02G19980.3">
    <property type="protein sequence ID" value="OMERI02G19980.3"/>
    <property type="gene ID" value="OMERI02G19980"/>
</dbReference>
<proteinExistence type="predicted"/>
<dbReference type="AlphaFoldDB" id="A0A0E0CLU3"/>
<name>A0A0E0CLU3_9ORYZ</name>
<keyword evidence="2" id="KW-1185">Reference proteome</keyword>
<protein>
    <submittedName>
        <fullName evidence="1">Uncharacterized protein</fullName>
    </submittedName>
</protein>
<reference evidence="1" key="1">
    <citation type="submission" date="2015-04" db="UniProtKB">
        <authorList>
            <consortium name="EnsemblPlants"/>
        </authorList>
    </citation>
    <scope>IDENTIFICATION</scope>
</reference>
<sequence length="61" mass="6945">MMRNQDRRKKERKKDRWIDSPRIAAVRYCTFTPCAALHVQCGLACNQVHEIVGGGTLAKIC</sequence>
<organism evidence="1">
    <name type="scientific">Oryza meridionalis</name>
    <dbReference type="NCBI Taxonomy" id="40149"/>
    <lineage>
        <taxon>Eukaryota</taxon>
        <taxon>Viridiplantae</taxon>
        <taxon>Streptophyta</taxon>
        <taxon>Embryophyta</taxon>
        <taxon>Tracheophyta</taxon>
        <taxon>Spermatophyta</taxon>
        <taxon>Magnoliopsida</taxon>
        <taxon>Liliopsida</taxon>
        <taxon>Poales</taxon>
        <taxon>Poaceae</taxon>
        <taxon>BOP clade</taxon>
        <taxon>Oryzoideae</taxon>
        <taxon>Oryzeae</taxon>
        <taxon>Oryzinae</taxon>
        <taxon>Oryza</taxon>
    </lineage>
</organism>
<accession>A0A0E0CLU3</accession>
<dbReference type="Proteomes" id="UP000008021">
    <property type="component" value="Chromosome 2"/>
</dbReference>
<evidence type="ECO:0000313" key="1">
    <source>
        <dbReference type="EnsemblPlants" id="OMERI02G19980.3"/>
    </source>
</evidence>
<reference evidence="1" key="2">
    <citation type="submission" date="2018-05" db="EMBL/GenBank/DDBJ databases">
        <title>OmerRS3 (Oryza meridionalis Reference Sequence Version 3).</title>
        <authorList>
            <person name="Zhang J."/>
            <person name="Kudrna D."/>
            <person name="Lee S."/>
            <person name="Talag J."/>
            <person name="Welchert J."/>
            <person name="Wing R.A."/>
        </authorList>
    </citation>
    <scope>NUCLEOTIDE SEQUENCE [LARGE SCALE GENOMIC DNA]</scope>
    <source>
        <strain evidence="1">cv. OR44</strain>
    </source>
</reference>
<evidence type="ECO:0000313" key="2">
    <source>
        <dbReference type="Proteomes" id="UP000008021"/>
    </source>
</evidence>